<accession>A0ACC1RME9</accession>
<dbReference type="EMBL" id="JANHOG010002671">
    <property type="protein sequence ID" value="KAJ3521086.1"/>
    <property type="molecule type" value="Genomic_DNA"/>
</dbReference>
<comment type="caution">
    <text evidence="1">The sequence shown here is derived from an EMBL/GenBank/DDBJ whole genome shotgun (WGS) entry which is preliminary data.</text>
</comment>
<proteinExistence type="predicted"/>
<dbReference type="Proteomes" id="UP001148662">
    <property type="component" value="Unassembled WGS sequence"/>
</dbReference>
<organism evidence="1 2">
    <name type="scientific">Phlebia brevispora</name>
    <dbReference type="NCBI Taxonomy" id="194682"/>
    <lineage>
        <taxon>Eukaryota</taxon>
        <taxon>Fungi</taxon>
        <taxon>Dikarya</taxon>
        <taxon>Basidiomycota</taxon>
        <taxon>Agaricomycotina</taxon>
        <taxon>Agaricomycetes</taxon>
        <taxon>Polyporales</taxon>
        <taxon>Meruliaceae</taxon>
        <taxon>Phlebia</taxon>
    </lineage>
</organism>
<sequence length="572" mass="62176">MAPASTTHSDSATVEKVDIEQSPQPDKKPRKHRFSRHSKVPQDDIDEPELSEKLDSAHEPTKDAEKKEVHPTSFTALFRFSTRRELTLDAIGLVCAAAAGAAQPLMSLLFGRLTQNFVTFGTVLNYASQGNATAIAELPGAAAGFRHAASLNASYLVYIGLGMLAATFVYMYAWVYTGEINAKRLREKYLEAVLRQDIAYFDNVGAGEVATRIQTDTHLVQQGTSEKVALVINFLAAFVTGFVLAYAKSWRLALALSSILPCIAITGGVMNKFISTYMQLSLKHVAEAGSMAEEVISTVRTAQAFGTQIILSNLYDVFIGKARMVDMSAAIWHGGGLAIFFFVIYSAYALAFYFGTTLIIHHEANAGDVVNVFFAILIGSFSLALLAPEMQAITHARGAAAKLYETIDRVPTIDSSSEEGLKPEKCVGEIRLDHVKFNYPSRPNVPIVKDLSITFPAGHTVALVGASGSGKSTIISLVERFYDPLEGSVMLDGIDLRTLNVKWLRSQIGLVSQEPTLFATTIAGNVAHGLINTEWEHAPMDEKMKLIKEACIKANADGFITKLPLGYETMCS</sequence>
<keyword evidence="2" id="KW-1185">Reference proteome</keyword>
<reference evidence="1" key="1">
    <citation type="submission" date="2022-07" db="EMBL/GenBank/DDBJ databases">
        <title>Genome Sequence of Phlebia brevispora.</title>
        <authorList>
            <person name="Buettner E."/>
        </authorList>
    </citation>
    <scope>NUCLEOTIDE SEQUENCE</scope>
    <source>
        <strain evidence="1">MPL23</strain>
    </source>
</reference>
<protein>
    <submittedName>
        <fullName evidence="1">Uncharacterized protein</fullName>
    </submittedName>
</protein>
<evidence type="ECO:0000313" key="2">
    <source>
        <dbReference type="Proteomes" id="UP001148662"/>
    </source>
</evidence>
<name>A0ACC1RME9_9APHY</name>
<gene>
    <name evidence="1" type="ORF">NM688_g9067</name>
</gene>
<evidence type="ECO:0000313" key="1">
    <source>
        <dbReference type="EMBL" id="KAJ3521086.1"/>
    </source>
</evidence>